<dbReference type="Pfam" id="PF02033">
    <property type="entry name" value="RBFA"/>
    <property type="match status" value="1"/>
</dbReference>
<accession>A0ABD1JBB2</accession>
<feature type="region of interest" description="Disordered" evidence="1">
    <location>
        <begin position="53"/>
        <end position="79"/>
    </location>
</feature>
<evidence type="ECO:0000313" key="2">
    <source>
        <dbReference type="EMBL" id="KAL2084452.1"/>
    </source>
</evidence>
<keyword evidence="3" id="KW-1185">Reference proteome</keyword>
<sequence>MLSQTIIKLVSFRPNANRAFRICIPRTPSGRHTIHTCSCLFGSNKLMKMLKGERSKKQWYETPPQRPPTSQSLFKPSKNRKEDSFRLRVLNSIIFKAVSDLLTSHEVNSELPHLNVEISKVSLAPDHSACRIYWKTCDTSEKDAHIQQILDKSGPRIRYLLISQQVLGSVPVVVFIRDKQYAALNEIDNLLKVADFGPNHEEPEEATSEKNISGVRSHSSGPEQQPPSEGKRPVLFGVDHDALLKQVQEYKQQSRDTPPLASSALTQQQVEAIAEFRKQKLIEKKKKKSKKIIDDDITPKAYLLAKHGEQKTLEDLDDDSHEDSQISELMAEDHRRS</sequence>
<reference evidence="2 3" key="1">
    <citation type="submission" date="2024-09" db="EMBL/GenBank/DDBJ databases">
        <title>A chromosome-level genome assembly of Gray's grenadier anchovy, Coilia grayii.</title>
        <authorList>
            <person name="Fu Z."/>
        </authorList>
    </citation>
    <scope>NUCLEOTIDE SEQUENCE [LARGE SCALE GENOMIC DNA]</scope>
    <source>
        <strain evidence="2">G4</strain>
        <tissue evidence="2">Muscle</tissue>
    </source>
</reference>
<dbReference type="PANTHER" id="PTHR14725">
    <property type="entry name" value="RIBOSOME-BINDING FACTOR A, MITOCHONDRIAL-RELATED"/>
    <property type="match status" value="1"/>
</dbReference>
<name>A0ABD1JBB2_9TELE</name>
<feature type="region of interest" description="Disordered" evidence="1">
    <location>
        <begin position="310"/>
        <end position="337"/>
    </location>
</feature>
<evidence type="ECO:0000256" key="1">
    <source>
        <dbReference type="SAM" id="MobiDB-lite"/>
    </source>
</evidence>
<evidence type="ECO:0000313" key="3">
    <source>
        <dbReference type="Proteomes" id="UP001591681"/>
    </source>
</evidence>
<dbReference type="SUPFAM" id="SSF89919">
    <property type="entry name" value="Ribosome-binding factor A, RbfA"/>
    <property type="match status" value="1"/>
</dbReference>
<dbReference type="PANTHER" id="PTHR14725:SF0">
    <property type="entry name" value="RIBOSOME-BINDING FACTOR A, MITOCHONDRIAL-RELATED"/>
    <property type="match status" value="1"/>
</dbReference>
<feature type="compositionally biased region" description="Polar residues" evidence="1">
    <location>
        <begin position="209"/>
        <end position="227"/>
    </location>
</feature>
<dbReference type="Proteomes" id="UP001591681">
    <property type="component" value="Unassembled WGS sequence"/>
</dbReference>
<dbReference type="InterPro" id="IPR015946">
    <property type="entry name" value="KH_dom-like_a/b"/>
</dbReference>
<proteinExistence type="predicted"/>
<evidence type="ECO:0008006" key="4">
    <source>
        <dbReference type="Google" id="ProtNLM"/>
    </source>
</evidence>
<feature type="region of interest" description="Disordered" evidence="1">
    <location>
        <begin position="198"/>
        <end position="234"/>
    </location>
</feature>
<protein>
    <recommendedName>
        <fullName evidence="4">Ribosome-binding factor A, mitochondrial</fullName>
    </recommendedName>
</protein>
<organism evidence="2 3">
    <name type="scientific">Coilia grayii</name>
    <name type="common">Gray's grenadier anchovy</name>
    <dbReference type="NCBI Taxonomy" id="363190"/>
    <lineage>
        <taxon>Eukaryota</taxon>
        <taxon>Metazoa</taxon>
        <taxon>Chordata</taxon>
        <taxon>Craniata</taxon>
        <taxon>Vertebrata</taxon>
        <taxon>Euteleostomi</taxon>
        <taxon>Actinopterygii</taxon>
        <taxon>Neopterygii</taxon>
        <taxon>Teleostei</taxon>
        <taxon>Clupei</taxon>
        <taxon>Clupeiformes</taxon>
        <taxon>Clupeoidei</taxon>
        <taxon>Engraulidae</taxon>
        <taxon>Coilinae</taxon>
        <taxon>Coilia</taxon>
    </lineage>
</organism>
<dbReference type="InterPro" id="IPR023799">
    <property type="entry name" value="RbfA_dom_sf"/>
</dbReference>
<comment type="caution">
    <text evidence="2">The sequence shown here is derived from an EMBL/GenBank/DDBJ whole genome shotgun (WGS) entry which is preliminary data.</text>
</comment>
<dbReference type="InterPro" id="IPR000238">
    <property type="entry name" value="RbfA"/>
</dbReference>
<dbReference type="InterPro" id="IPR039212">
    <property type="entry name" value="RBFA_mitochondrial"/>
</dbReference>
<dbReference type="Gene3D" id="3.30.300.20">
    <property type="match status" value="1"/>
</dbReference>
<gene>
    <name evidence="2" type="ORF">ACEWY4_019970</name>
</gene>
<dbReference type="EMBL" id="JBHFQA010000017">
    <property type="protein sequence ID" value="KAL2084452.1"/>
    <property type="molecule type" value="Genomic_DNA"/>
</dbReference>
<dbReference type="AlphaFoldDB" id="A0ABD1JBB2"/>